<protein>
    <submittedName>
        <fullName evidence="1">Uncharacterized protein</fullName>
    </submittedName>
</protein>
<gene>
    <name evidence="1" type="ORF">METZ01_LOCUS125528</name>
</gene>
<reference evidence="1" key="1">
    <citation type="submission" date="2018-05" db="EMBL/GenBank/DDBJ databases">
        <authorList>
            <person name="Lanie J.A."/>
            <person name="Ng W.-L."/>
            <person name="Kazmierczak K.M."/>
            <person name="Andrzejewski T.M."/>
            <person name="Davidsen T.M."/>
            <person name="Wayne K.J."/>
            <person name="Tettelin H."/>
            <person name="Glass J.I."/>
            <person name="Rusch D."/>
            <person name="Podicherti R."/>
            <person name="Tsui H.-C.T."/>
            <person name="Winkler M.E."/>
        </authorList>
    </citation>
    <scope>NUCLEOTIDE SEQUENCE</scope>
</reference>
<dbReference type="EMBL" id="UINC01017513">
    <property type="protein sequence ID" value="SVA72674.1"/>
    <property type="molecule type" value="Genomic_DNA"/>
</dbReference>
<evidence type="ECO:0000313" key="1">
    <source>
        <dbReference type="EMBL" id="SVA72674.1"/>
    </source>
</evidence>
<name>A0A381Y6N0_9ZZZZ</name>
<feature type="non-terminal residue" evidence="1">
    <location>
        <position position="73"/>
    </location>
</feature>
<organism evidence="1">
    <name type="scientific">marine metagenome</name>
    <dbReference type="NCBI Taxonomy" id="408172"/>
    <lineage>
        <taxon>unclassified sequences</taxon>
        <taxon>metagenomes</taxon>
        <taxon>ecological metagenomes</taxon>
    </lineage>
</organism>
<sequence length="73" mass="8129">MKPLSLLNSLIFFICIMSCSSDKSQVNKDAIGMENLAGLEFTQTERDTFLSTLTVLKGRYDTLRTVDLPNSVP</sequence>
<dbReference type="AlphaFoldDB" id="A0A381Y6N0"/>
<proteinExistence type="predicted"/>
<accession>A0A381Y6N0</accession>